<evidence type="ECO:0000313" key="3">
    <source>
        <dbReference type="Proteomes" id="UP000006512"/>
    </source>
</evidence>
<dbReference type="OrthoDB" id="9826224at2"/>
<keyword evidence="1" id="KW-0472">Membrane</keyword>
<keyword evidence="3" id="KW-1185">Reference proteome</keyword>
<dbReference type="EMBL" id="GL883079">
    <property type="protein sequence ID" value="EGF90434.1"/>
    <property type="molecule type" value="Genomic_DNA"/>
</dbReference>
<evidence type="ECO:0000313" key="2">
    <source>
        <dbReference type="EMBL" id="EGF90434.1"/>
    </source>
</evidence>
<feature type="transmembrane region" description="Helical" evidence="1">
    <location>
        <begin position="91"/>
        <end position="116"/>
    </location>
</feature>
<sequence length="219" mass="23379">MTQITPLRLNAPAYGWLLGLSTLAALALISHHPTASVGHPEDGLNNILAVAAQGRHVHGALTAMLLLFATGFSGFAWRLGISHPLVMAGWLSYVGGSLVMMLAALFDGFVIADIAARMADQRQAAFDLIHFSGIVIQALARLAFVLMALSSLLWGLALLHRKGWTRGLGLLGIVVGALSLAFLLLTAIGFDVGRLLIYMAVQTVWHAAVALWLIRTKPE</sequence>
<dbReference type="HOGENOM" id="CLU_1259306_0_0_5"/>
<dbReference type="eggNOG" id="ENOG5033I2Z">
    <property type="taxonomic scope" value="Bacteria"/>
</dbReference>
<keyword evidence="1" id="KW-0812">Transmembrane</keyword>
<dbReference type="Proteomes" id="UP000006512">
    <property type="component" value="Unassembled WGS sequence"/>
</dbReference>
<organism evidence="2 3">
    <name type="scientific">Asticcacaulis biprosthecium C19</name>
    <dbReference type="NCBI Taxonomy" id="715226"/>
    <lineage>
        <taxon>Bacteria</taxon>
        <taxon>Pseudomonadati</taxon>
        <taxon>Pseudomonadota</taxon>
        <taxon>Alphaproteobacteria</taxon>
        <taxon>Caulobacterales</taxon>
        <taxon>Caulobacteraceae</taxon>
        <taxon>Asticcacaulis</taxon>
    </lineage>
</organism>
<feature type="transmembrane region" description="Helical" evidence="1">
    <location>
        <begin position="128"/>
        <end position="156"/>
    </location>
</feature>
<feature type="transmembrane region" description="Helical" evidence="1">
    <location>
        <begin position="168"/>
        <end position="190"/>
    </location>
</feature>
<keyword evidence="1" id="KW-1133">Transmembrane helix</keyword>
<proteinExistence type="predicted"/>
<reference evidence="3" key="1">
    <citation type="submission" date="2011-03" db="EMBL/GenBank/DDBJ databases">
        <title>Draft genome sequence of Brevundimonas diminuta.</title>
        <authorList>
            <person name="Brown P.J.B."/>
            <person name="Buechlein A."/>
            <person name="Hemmerich C."/>
            <person name="Brun Y.V."/>
        </authorList>
    </citation>
    <scope>NUCLEOTIDE SEQUENCE [LARGE SCALE GENOMIC DNA]</scope>
    <source>
        <strain evidence="3">C19</strain>
    </source>
</reference>
<feature type="transmembrane region" description="Helical" evidence="1">
    <location>
        <begin position="60"/>
        <end position="79"/>
    </location>
</feature>
<gene>
    <name evidence="2" type="ORF">ABI_34550</name>
</gene>
<dbReference type="AlphaFoldDB" id="F4QQE7"/>
<accession>F4QQE7</accession>
<protein>
    <submittedName>
        <fullName evidence="2">Putative membrane protein</fullName>
    </submittedName>
</protein>
<name>F4QQE7_9CAUL</name>
<feature type="transmembrane region" description="Helical" evidence="1">
    <location>
        <begin position="196"/>
        <end position="214"/>
    </location>
</feature>
<dbReference type="STRING" id="715226.ABI_34550"/>
<evidence type="ECO:0000256" key="1">
    <source>
        <dbReference type="SAM" id="Phobius"/>
    </source>
</evidence>
<dbReference type="RefSeq" id="WP_006274238.1">
    <property type="nucleotide sequence ID" value="NZ_GL883079.1"/>
</dbReference>